<dbReference type="InterPro" id="IPR036086">
    <property type="entry name" value="ParB/Sulfiredoxin_sf"/>
</dbReference>
<evidence type="ECO:0000256" key="3">
    <source>
        <dbReference type="ARBA" id="ARBA00022490"/>
    </source>
</evidence>
<dbReference type="GO" id="GO:0000917">
    <property type="term" value="P:division septum assembly"/>
    <property type="evidence" value="ECO:0007669"/>
    <property type="project" value="UniProtKB-KW"/>
</dbReference>
<dbReference type="InterPro" id="IPR050336">
    <property type="entry name" value="Chromosome_partition/occlusion"/>
</dbReference>
<comment type="caution">
    <text evidence="10">The sequence shown here is derived from an EMBL/GenBank/DDBJ whole genome shotgun (WGS) entry which is preliminary data.</text>
</comment>
<reference evidence="10 11" key="1">
    <citation type="journal article" date="2015" name="Genome Announc.">
        <title>Expanding the biotechnology potential of lactobacilli through comparative genomics of 213 strains and associated genera.</title>
        <authorList>
            <person name="Sun Z."/>
            <person name="Harris H.M."/>
            <person name="McCann A."/>
            <person name="Guo C."/>
            <person name="Argimon S."/>
            <person name="Zhang W."/>
            <person name="Yang X."/>
            <person name="Jeffery I.B."/>
            <person name="Cooney J.C."/>
            <person name="Kagawa T.F."/>
            <person name="Liu W."/>
            <person name="Song Y."/>
            <person name="Salvetti E."/>
            <person name="Wrobel A."/>
            <person name="Rasinkangas P."/>
            <person name="Parkhill J."/>
            <person name="Rea M.C."/>
            <person name="O'Sullivan O."/>
            <person name="Ritari J."/>
            <person name="Douillard F.P."/>
            <person name="Paul Ross R."/>
            <person name="Yang R."/>
            <person name="Briner A.E."/>
            <person name="Felis G.E."/>
            <person name="de Vos W.M."/>
            <person name="Barrangou R."/>
            <person name="Klaenhammer T.R."/>
            <person name="Caufield P.W."/>
            <person name="Cui Y."/>
            <person name="Zhang H."/>
            <person name="O'Toole P.W."/>
        </authorList>
    </citation>
    <scope>NUCLEOTIDE SEQUENCE [LARGE SCALE GENOMIC DNA]</scope>
    <source>
        <strain evidence="10 11">DSM 20623</strain>
    </source>
</reference>
<dbReference type="GeneID" id="89590066"/>
<evidence type="ECO:0000259" key="9">
    <source>
        <dbReference type="SMART" id="SM00470"/>
    </source>
</evidence>
<dbReference type="FunFam" id="3.90.1530.30:FF:000001">
    <property type="entry name" value="Chromosome partitioning protein ParB"/>
    <property type="match status" value="1"/>
</dbReference>
<name>A0A0R2I6X7_CARDV</name>
<dbReference type="NCBIfam" id="TIGR04285">
    <property type="entry name" value="nucleoid_noc"/>
    <property type="match status" value="1"/>
</dbReference>
<keyword evidence="4" id="KW-0132">Cell division</keyword>
<keyword evidence="11" id="KW-1185">Reference proteome</keyword>
<feature type="domain" description="ParB-like N-terminal" evidence="9">
    <location>
        <begin position="42"/>
        <end position="132"/>
    </location>
</feature>
<dbReference type="InterPro" id="IPR023705">
    <property type="entry name" value="Nucleoid_occlusion_protein"/>
</dbReference>
<evidence type="ECO:0000256" key="2">
    <source>
        <dbReference type="ARBA" id="ARBA00006295"/>
    </source>
</evidence>
<proteinExistence type="inferred from homology"/>
<comment type="similarity">
    <text evidence="2">Belongs to the ParB family.</text>
</comment>
<protein>
    <submittedName>
        <fullName evidence="10">DNA-binding protein Spo0J-like protein</fullName>
    </submittedName>
</protein>
<sequence>MALSDLFGSGKAKKKTEKRDEVVPEVALETIESEEAQQQLVQKLPVARIVPNRFQPRKIFNEEKLQELSRTIHIHGLIQPIVVREYAPGEYEIIAGERRFRAMQILEWEEVPAIIQEMTDPETASVALIENLQREELTSIEEAKAYQGLIELNEITQEALAQRIGKSQSFVANKLRLLKLSTPVQQALLTKEISERHGRSLLALNEEEQKEVVATIISEKLTVKETESLVKSIKADKEEKTPAKPKKRKKGISKDIRLALNTIKKSITMVNDTGIKMKTEEEDLEDVYRITIEIPKKKDK</sequence>
<keyword evidence="6" id="KW-0717">Septation</keyword>
<dbReference type="SUPFAM" id="SSF110849">
    <property type="entry name" value="ParB/Sulfiredoxin"/>
    <property type="match status" value="1"/>
</dbReference>
<dbReference type="Gene3D" id="1.10.10.2830">
    <property type="match status" value="1"/>
</dbReference>
<dbReference type="Proteomes" id="UP000051658">
    <property type="component" value="Unassembled WGS sequence"/>
</dbReference>
<dbReference type="FunFam" id="1.10.10.2830:FF:000001">
    <property type="entry name" value="Chromosome partitioning protein ParB"/>
    <property type="match status" value="1"/>
</dbReference>
<evidence type="ECO:0000256" key="4">
    <source>
        <dbReference type="ARBA" id="ARBA00022618"/>
    </source>
</evidence>
<dbReference type="PATRIC" id="fig|1449336.4.peg.16"/>
<organism evidence="10 11">
    <name type="scientific">Carnobacterium divergens DSM 20623</name>
    <dbReference type="NCBI Taxonomy" id="1449336"/>
    <lineage>
        <taxon>Bacteria</taxon>
        <taxon>Bacillati</taxon>
        <taxon>Bacillota</taxon>
        <taxon>Bacilli</taxon>
        <taxon>Lactobacillales</taxon>
        <taxon>Carnobacteriaceae</taxon>
        <taxon>Carnobacterium</taxon>
    </lineage>
</organism>
<evidence type="ECO:0000256" key="5">
    <source>
        <dbReference type="ARBA" id="ARBA00023125"/>
    </source>
</evidence>
<dbReference type="NCBIfam" id="TIGR00180">
    <property type="entry name" value="parB_part"/>
    <property type="match status" value="1"/>
</dbReference>
<dbReference type="PANTHER" id="PTHR33375:SF8">
    <property type="entry name" value="NUCLEOID OCCLUSION PROTEIN"/>
    <property type="match status" value="1"/>
</dbReference>
<feature type="region of interest" description="Disordered" evidence="8">
    <location>
        <begin position="1"/>
        <end position="21"/>
    </location>
</feature>
<dbReference type="GO" id="GO:0007059">
    <property type="term" value="P:chromosome segregation"/>
    <property type="evidence" value="ECO:0007669"/>
    <property type="project" value="TreeGrafter"/>
</dbReference>
<dbReference type="GO" id="GO:0009295">
    <property type="term" value="C:nucleoid"/>
    <property type="evidence" value="ECO:0007669"/>
    <property type="project" value="UniProtKB-SubCell"/>
</dbReference>
<dbReference type="eggNOG" id="COG1475">
    <property type="taxonomic scope" value="Bacteria"/>
</dbReference>
<evidence type="ECO:0000313" key="10">
    <source>
        <dbReference type="EMBL" id="KRN57498.1"/>
    </source>
</evidence>
<dbReference type="Pfam" id="PF17762">
    <property type="entry name" value="HTH_ParB"/>
    <property type="match status" value="1"/>
</dbReference>
<evidence type="ECO:0000313" key="11">
    <source>
        <dbReference type="Proteomes" id="UP000051658"/>
    </source>
</evidence>
<evidence type="ECO:0000256" key="6">
    <source>
        <dbReference type="ARBA" id="ARBA00023210"/>
    </source>
</evidence>
<dbReference type="GO" id="GO:0003677">
    <property type="term" value="F:DNA binding"/>
    <property type="evidence" value="ECO:0007669"/>
    <property type="project" value="UniProtKB-KW"/>
</dbReference>
<dbReference type="CDD" id="cd16393">
    <property type="entry name" value="SPO0J_N"/>
    <property type="match status" value="1"/>
</dbReference>
<dbReference type="EMBL" id="JQBS01000006">
    <property type="protein sequence ID" value="KRN57498.1"/>
    <property type="molecule type" value="Genomic_DNA"/>
</dbReference>
<dbReference type="Gene3D" id="3.90.1530.30">
    <property type="match status" value="1"/>
</dbReference>
<evidence type="ECO:0000256" key="8">
    <source>
        <dbReference type="SAM" id="MobiDB-lite"/>
    </source>
</evidence>
<dbReference type="InterPro" id="IPR003115">
    <property type="entry name" value="ParB_N"/>
</dbReference>
<comment type="subcellular location">
    <subcellularLocation>
        <location evidence="1">Cytoplasm</location>
        <location evidence="1">Nucleoid</location>
    </subcellularLocation>
</comment>
<dbReference type="SMART" id="SM00470">
    <property type="entry name" value="ParB"/>
    <property type="match status" value="1"/>
</dbReference>
<dbReference type="Pfam" id="PF02195">
    <property type="entry name" value="ParB_N"/>
    <property type="match status" value="1"/>
</dbReference>
<keyword evidence="7" id="KW-0131">Cell cycle</keyword>
<dbReference type="InterPro" id="IPR004437">
    <property type="entry name" value="ParB/RepB/Spo0J"/>
</dbReference>
<accession>A0A0R2I6X7</accession>
<evidence type="ECO:0000256" key="1">
    <source>
        <dbReference type="ARBA" id="ARBA00004453"/>
    </source>
</evidence>
<dbReference type="AlphaFoldDB" id="A0A0R2I6X7"/>
<dbReference type="PANTHER" id="PTHR33375">
    <property type="entry name" value="CHROMOSOME-PARTITIONING PROTEIN PARB-RELATED"/>
    <property type="match status" value="1"/>
</dbReference>
<gene>
    <name evidence="10" type="ORF">IV74_GL000016</name>
</gene>
<dbReference type="GO" id="GO:0005694">
    <property type="term" value="C:chromosome"/>
    <property type="evidence" value="ECO:0007669"/>
    <property type="project" value="TreeGrafter"/>
</dbReference>
<keyword evidence="5 10" id="KW-0238">DNA-binding</keyword>
<evidence type="ECO:0000256" key="7">
    <source>
        <dbReference type="ARBA" id="ARBA00023306"/>
    </source>
</evidence>
<keyword evidence="3" id="KW-0963">Cytoplasm</keyword>
<dbReference type="GO" id="GO:0045881">
    <property type="term" value="P:positive regulation of sporulation resulting in formation of a cellular spore"/>
    <property type="evidence" value="ECO:0007669"/>
    <property type="project" value="TreeGrafter"/>
</dbReference>
<dbReference type="RefSeq" id="WP_034572794.1">
    <property type="nucleotide sequence ID" value="NZ_JQBS01000006.1"/>
</dbReference>
<dbReference type="SUPFAM" id="SSF109709">
    <property type="entry name" value="KorB DNA-binding domain-like"/>
    <property type="match status" value="1"/>
</dbReference>
<dbReference type="InterPro" id="IPR041468">
    <property type="entry name" value="HTH_ParB/Spo0J"/>
</dbReference>